<protein>
    <recommendedName>
        <fullName evidence="5">Ribosome maturation factor RimM</fullName>
    </recommendedName>
</protein>
<comment type="subunit">
    <text evidence="5">Binds ribosomal protein uS19.</text>
</comment>
<evidence type="ECO:0000256" key="5">
    <source>
        <dbReference type="HAMAP-Rule" id="MF_00014"/>
    </source>
</evidence>
<dbReference type="Pfam" id="PF24986">
    <property type="entry name" value="PRC_RimM"/>
    <property type="match status" value="1"/>
</dbReference>
<feature type="domain" description="RimM N-terminal" evidence="6">
    <location>
        <begin position="9"/>
        <end position="87"/>
    </location>
</feature>
<dbReference type="InterPro" id="IPR056792">
    <property type="entry name" value="PRC_RimM"/>
</dbReference>
<dbReference type="InterPro" id="IPR011961">
    <property type="entry name" value="RimM"/>
</dbReference>
<dbReference type="Gene3D" id="2.40.30.60">
    <property type="entry name" value="RimM"/>
    <property type="match status" value="1"/>
</dbReference>
<keyword evidence="1 5" id="KW-0963">Cytoplasm</keyword>
<comment type="domain">
    <text evidence="5">The PRC barrel domain binds ribosomal protein uS19.</text>
</comment>
<dbReference type="GO" id="GO:0042274">
    <property type="term" value="P:ribosomal small subunit biogenesis"/>
    <property type="evidence" value="ECO:0007669"/>
    <property type="project" value="UniProtKB-UniRule"/>
</dbReference>
<name>A0A4Q9BBB1_9BACT</name>
<dbReference type="InterPro" id="IPR009000">
    <property type="entry name" value="Transl_B-barrel_sf"/>
</dbReference>
<evidence type="ECO:0000313" key="9">
    <source>
        <dbReference type="Proteomes" id="UP000293583"/>
    </source>
</evidence>
<evidence type="ECO:0000256" key="3">
    <source>
        <dbReference type="ARBA" id="ARBA00022552"/>
    </source>
</evidence>
<sequence length="178" mass="20133">MAKTEYFELGTLSKPHGLKGAFHLYLDVDDPYEYEDLDAIFLQQGNEMVPYFVEDIQIRDNLNLITLEGINSLDATKDLVGLKVFLPLSALPKLKDDQFYYHEVIGYQVVDKNLGDLGTVKEIYSTGAQDVVVMIYQSHEVLIPLIDAIIPKVDKKNQIVHSILPDGLLEVYTQEDAD</sequence>
<dbReference type="Gene3D" id="2.30.30.240">
    <property type="entry name" value="PRC-barrel domain"/>
    <property type="match status" value="1"/>
</dbReference>
<dbReference type="Pfam" id="PF01782">
    <property type="entry name" value="RimM"/>
    <property type="match status" value="1"/>
</dbReference>
<dbReference type="OrthoDB" id="9810331at2"/>
<keyword evidence="2 5" id="KW-0690">Ribosome biogenesis</keyword>
<accession>A0A4Q9BBB1</accession>
<comment type="similarity">
    <text evidence="5">Belongs to the RimM family.</text>
</comment>
<evidence type="ECO:0000256" key="2">
    <source>
        <dbReference type="ARBA" id="ARBA00022517"/>
    </source>
</evidence>
<dbReference type="InterPro" id="IPR011033">
    <property type="entry name" value="PRC_barrel-like_sf"/>
</dbReference>
<dbReference type="PANTHER" id="PTHR33692">
    <property type="entry name" value="RIBOSOME MATURATION FACTOR RIMM"/>
    <property type="match status" value="1"/>
</dbReference>
<dbReference type="GO" id="GO:0005737">
    <property type="term" value="C:cytoplasm"/>
    <property type="evidence" value="ECO:0007669"/>
    <property type="project" value="UniProtKB-SubCell"/>
</dbReference>
<dbReference type="HAMAP" id="MF_00014">
    <property type="entry name" value="Ribosome_mat_RimM"/>
    <property type="match status" value="1"/>
</dbReference>
<dbReference type="GO" id="GO:0006364">
    <property type="term" value="P:rRNA processing"/>
    <property type="evidence" value="ECO:0007669"/>
    <property type="project" value="UniProtKB-UniRule"/>
</dbReference>
<proteinExistence type="inferred from homology"/>
<keyword evidence="4 5" id="KW-0143">Chaperone</keyword>
<dbReference type="EMBL" id="SEWY01000003">
    <property type="protein sequence ID" value="TBH73154.1"/>
    <property type="molecule type" value="Genomic_DNA"/>
</dbReference>
<evidence type="ECO:0000256" key="4">
    <source>
        <dbReference type="ARBA" id="ARBA00023186"/>
    </source>
</evidence>
<gene>
    <name evidence="5 8" type="primary">rimM</name>
    <name evidence="8" type="ORF">EWU20_07200</name>
</gene>
<dbReference type="InterPro" id="IPR002676">
    <property type="entry name" value="RimM_N"/>
</dbReference>
<evidence type="ECO:0000259" key="6">
    <source>
        <dbReference type="Pfam" id="PF01782"/>
    </source>
</evidence>
<dbReference type="AlphaFoldDB" id="A0A4Q9BBB1"/>
<keyword evidence="3 5" id="KW-0698">rRNA processing</keyword>
<dbReference type="RefSeq" id="WP_130896766.1">
    <property type="nucleotide sequence ID" value="NZ_CP049835.1"/>
</dbReference>
<dbReference type="GO" id="GO:0043022">
    <property type="term" value="F:ribosome binding"/>
    <property type="evidence" value="ECO:0007669"/>
    <property type="project" value="InterPro"/>
</dbReference>
<comment type="function">
    <text evidence="5">An accessory protein needed during the final step in the assembly of 30S ribosomal subunit, possibly for assembly of the head region. Essential for efficient processing of 16S rRNA. May be needed both before and after RbfA during the maturation of 16S rRNA. It has affinity for free ribosomal 30S subunits but not for 70S ribosomes.</text>
</comment>
<dbReference type="PANTHER" id="PTHR33692:SF1">
    <property type="entry name" value="RIBOSOME MATURATION FACTOR RIMM"/>
    <property type="match status" value="1"/>
</dbReference>
<reference evidence="8 9" key="1">
    <citation type="submission" date="2019-02" db="EMBL/GenBank/DDBJ databases">
        <title>Genome of a new Bacteroidetes strain.</title>
        <authorList>
            <person name="Pitt A."/>
        </authorList>
    </citation>
    <scope>NUCLEOTIDE SEQUENCE [LARGE SCALE GENOMIC DNA]</scope>
    <source>
        <strain evidence="8 9">103A-SOEBACH</strain>
    </source>
</reference>
<evidence type="ECO:0000313" key="8">
    <source>
        <dbReference type="EMBL" id="TBH73154.1"/>
    </source>
</evidence>
<dbReference type="InterPro" id="IPR036976">
    <property type="entry name" value="RimM_N_sf"/>
</dbReference>
<feature type="domain" description="Ribosome maturation factor RimM PRC barrel" evidence="7">
    <location>
        <begin position="102"/>
        <end position="168"/>
    </location>
</feature>
<evidence type="ECO:0000256" key="1">
    <source>
        <dbReference type="ARBA" id="ARBA00022490"/>
    </source>
</evidence>
<comment type="caution">
    <text evidence="8">The sequence shown here is derived from an EMBL/GenBank/DDBJ whole genome shotgun (WGS) entry which is preliminary data.</text>
</comment>
<evidence type="ECO:0000259" key="7">
    <source>
        <dbReference type="Pfam" id="PF24986"/>
    </source>
</evidence>
<organism evidence="8 9">
    <name type="scientific">Aquirufa antheringensis</name>
    <dbReference type="NCBI Taxonomy" id="2516559"/>
    <lineage>
        <taxon>Bacteria</taxon>
        <taxon>Pseudomonadati</taxon>
        <taxon>Bacteroidota</taxon>
        <taxon>Cytophagia</taxon>
        <taxon>Cytophagales</taxon>
        <taxon>Flectobacillaceae</taxon>
        <taxon>Aquirufa</taxon>
    </lineage>
</organism>
<dbReference type="SUPFAM" id="SSF50346">
    <property type="entry name" value="PRC-barrel domain"/>
    <property type="match status" value="1"/>
</dbReference>
<keyword evidence="9" id="KW-1185">Reference proteome</keyword>
<comment type="subcellular location">
    <subcellularLocation>
        <location evidence="5">Cytoplasm</location>
    </subcellularLocation>
</comment>
<dbReference type="GO" id="GO:0005840">
    <property type="term" value="C:ribosome"/>
    <property type="evidence" value="ECO:0007669"/>
    <property type="project" value="InterPro"/>
</dbReference>
<dbReference type="Proteomes" id="UP000293583">
    <property type="component" value="Unassembled WGS sequence"/>
</dbReference>
<dbReference type="SUPFAM" id="SSF50447">
    <property type="entry name" value="Translation proteins"/>
    <property type="match status" value="1"/>
</dbReference>
<dbReference type="NCBIfam" id="TIGR02273">
    <property type="entry name" value="16S_RimM"/>
    <property type="match status" value="1"/>
</dbReference>